<dbReference type="PROSITE" id="PS51257">
    <property type="entry name" value="PROKAR_LIPOPROTEIN"/>
    <property type="match status" value="1"/>
</dbReference>
<protein>
    <recommendedName>
        <fullName evidence="3">Lipoprotein</fullName>
    </recommendedName>
</protein>
<evidence type="ECO:0008006" key="3">
    <source>
        <dbReference type="Google" id="ProtNLM"/>
    </source>
</evidence>
<dbReference type="OrthoDB" id="1079936at2"/>
<dbReference type="RefSeq" id="WP_152130866.1">
    <property type="nucleotide sequence ID" value="NZ_WELG01000001.1"/>
</dbReference>
<organism evidence="1 2">
    <name type="scientific">Flagellimonas olearia</name>
    <dbReference type="NCBI Taxonomy" id="552546"/>
    <lineage>
        <taxon>Bacteria</taxon>
        <taxon>Pseudomonadati</taxon>
        <taxon>Bacteroidota</taxon>
        <taxon>Flavobacteriia</taxon>
        <taxon>Flavobacteriales</taxon>
        <taxon>Flavobacteriaceae</taxon>
        <taxon>Flagellimonas</taxon>
    </lineage>
</organism>
<dbReference type="Proteomes" id="UP000429785">
    <property type="component" value="Unassembled WGS sequence"/>
</dbReference>
<sequence>MRRIFYISLSAAFLLTSCKNISQSSIESGKKIQAVEQAEDKFFYIEFVNLDSTNIYRNSIDLVKKELLNNGYIVDKENNNDWQGIRKIDKSEHIILDEISEYHPNIHRFINFSEHDSNNGDIEKIVININKPINDTIPNFNYCSYKKLGHEDWQSVFNPGNFRYRESNAFNESELANWMIKTIVLLTFK</sequence>
<gene>
    <name evidence="1" type="ORF">F8C76_05940</name>
</gene>
<dbReference type="EMBL" id="WELG01000001">
    <property type="protein sequence ID" value="KAB7531037.1"/>
    <property type="molecule type" value="Genomic_DNA"/>
</dbReference>
<reference evidence="1 2" key="1">
    <citation type="submission" date="2019-10" db="EMBL/GenBank/DDBJ databases">
        <title>Muricauda olearia CL-SS4 JCM15563 genome.</title>
        <authorList>
            <person name="Liu L."/>
        </authorList>
    </citation>
    <scope>NUCLEOTIDE SEQUENCE [LARGE SCALE GENOMIC DNA]</scope>
    <source>
        <strain evidence="1 2">CL-SS4</strain>
    </source>
</reference>
<evidence type="ECO:0000313" key="2">
    <source>
        <dbReference type="Proteomes" id="UP000429785"/>
    </source>
</evidence>
<name>A0A6I1E1K6_9FLAO</name>
<evidence type="ECO:0000313" key="1">
    <source>
        <dbReference type="EMBL" id="KAB7531037.1"/>
    </source>
</evidence>
<accession>A0A6I1E1K6</accession>
<dbReference type="AlphaFoldDB" id="A0A6I1E1K6"/>
<comment type="caution">
    <text evidence="1">The sequence shown here is derived from an EMBL/GenBank/DDBJ whole genome shotgun (WGS) entry which is preliminary data.</text>
</comment>
<proteinExistence type="predicted"/>